<sequence length="134" mass="14606">MNSNSVQNKKIIHLKNDYSVDVESEIPPALRANNPTTSIPEPPVNGGLFSGPPATGPWGAIPVYPTTTNMIHNNLRSANPPPGAVFHYPGGQNRMGNNYIPQPGIYWLNDGSINADGKYNIKMTDYNHEVGDKH</sequence>
<evidence type="ECO:0000313" key="1">
    <source>
        <dbReference type="EMBL" id="QHT24710.1"/>
    </source>
</evidence>
<dbReference type="AlphaFoldDB" id="A0A6C0E819"/>
<organism evidence="1">
    <name type="scientific">viral metagenome</name>
    <dbReference type="NCBI Taxonomy" id="1070528"/>
    <lineage>
        <taxon>unclassified sequences</taxon>
        <taxon>metagenomes</taxon>
        <taxon>organismal metagenomes</taxon>
    </lineage>
</organism>
<proteinExistence type="predicted"/>
<accession>A0A6C0E819</accession>
<name>A0A6C0E819_9ZZZZ</name>
<reference evidence="1" key="1">
    <citation type="journal article" date="2020" name="Nature">
        <title>Giant virus diversity and host interactions through global metagenomics.</title>
        <authorList>
            <person name="Schulz F."/>
            <person name="Roux S."/>
            <person name="Paez-Espino D."/>
            <person name="Jungbluth S."/>
            <person name="Walsh D.A."/>
            <person name="Denef V.J."/>
            <person name="McMahon K.D."/>
            <person name="Konstantinidis K.T."/>
            <person name="Eloe-Fadrosh E.A."/>
            <person name="Kyrpides N.C."/>
            <person name="Woyke T."/>
        </authorList>
    </citation>
    <scope>NUCLEOTIDE SEQUENCE</scope>
    <source>
        <strain evidence="1">GVMAG-M-3300023179-150</strain>
    </source>
</reference>
<dbReference type="EMBL" id="MN739748">
    <property type="protein sequence ID" value="QHT24710.1"/>
    <property type="molecule type" value="Genomic_DNA"/>
</dbReference>
<protein>
    <submittedName>
        <fullName evidence="1">Uncharacterized protein</fullName>
    </submittedName>
</protein>